<reference evidence="2 3" key="1">
    <citation type="journal article" date="2012" name="Environ. Microbiol.">
        <title>Complete genome of Candidatus Chloracidobacterium thermophilum, a chlorophyll-based photoheterotroph belonging to the phylum Acidobacteria.</title>
        <authorList>
            <person name="Garcia Costas A.M."/>
            <person name="Liu Z."/>
            <person name="Tomsho L.P."/>
            <person name="Schuster S.C."/>
            <person name="Ward D.M."/>
            <person name="Bryant D.A."/>
        </authorList>
    </citation>
    <scope>NUCLEOTIDE SEQUENCE [LARGE SCALE GENOMIC DNA]</scope>
    <source>
        <strain evidence="2 3">B</strain>
    </source>
</reference>
<gene>
    <name evidence="2" type="ordered locus">Cabther_A1648</name>
</gene>
<protein>
    <submittedName>
        <fullName evidence="2">Transposase-like protein</fullName>
    </submittedName>
</protein>
<name>G2LJA9_CHLTF</name>
<dbReference type="HOGENOM" id="CLU_032903_4_6_0"/>
<evidence type="ECO:0000313" key="2">
    <source>
        <dbReference type="EMBL" id="AEP12396.1"/>
    </source>
</evidence>
<dbReference type="InterPro" id="IPR021027">
    <property type="entry name" value="Transposase_put_HTH"/>
</dbReference>
<feature type="domain" description="Transposase putative helix-turn-helix" evidence="1">
    <location>
        <begin position="1"/>
        <end position="43"/>
    </location>
</feature>
<evidence type="ECO:0000313" key="3">
    <source>
        <dbReference type="Proteomes" id="UP000006791"/>
    </source>
</evidence>
<dbReference type="Pfam" id="PF12323">
    <property type="entry name" value="HTH_OrfB_IS605"/>
    <property type="match status" value="1"/>
</dbReference>
<dbReference type="Proteomes" id="UP000006791">
    <property type="component" value="Chromosome 1"/>
</dbReference>
<evidence type="ECO:0000259" key="1">
    <source>
        <dbReference type="Pfam" id="PF12323"/>
    </source>
</evidence>
<keyword evidence="3" id="KW-1185">Reference proteome</keyword>
<accession>G2LJA9</accession>
<sequence>MLTAHRIALDPNNRQSTWLARAAGTARFAWNWALDEWQRQYAAWKADNRRPRPSEAALRRQLNAIKREQFPWMLEVTKCAPQMAIMQLGRAFGNFFAGRARYPKFRRKGVDDRFTLSND</sequence>
<dbReference type="STRING" id="981222.Cabther_A1648"/>
<dbReference type="EMBL" id="CP002514">
    <property type="protein sequence ID" value="AEP12396.1"/>
    <property type="molecule type" value="Genomic_DNA"/>
</dbReference>
<dbReference type="AlphaFoldDB" id="G2LJA9"/>
<dbReference type="KEGG" id="ctm:Cabther_A1648"/>
<organism evidence="2 3">
    <name type="scientific">Chloracidobacterium thermophilum (strain B)</name>
    <dbReference type="NCBI Taxonomy" id="981222"/>
    <lineage>
        <taxon>Bacteria</taxon>
        <taxon>Pseudomonadati</taxon>
        <taxon>Acidobacteriota</taxon>
        <taxon>Terriglobia</taxon>
        <taxon>Terriglobales</taxon>
        <taxon>Acidobacteriaceae</taxon>
        <taxon>Chloracidobacterium</taxon>
    </lineage>
</organism>
<proteinExistence type="predicted"/>